<dbReference type="AlphaFoldDB" id="A0A8B9IC08"/>
<reference evidence="1" key="2">
    <citation type="submission" date="2025-09" db="UniProtKB">
        <authorList>
            <consortium name="Ensembl"/>
        </authorList>
    </citation>
    <scope>IDENTIFICATION</scope>
</reference>
<proteinExistence type="predicted"/>
<protein>
    <submittedName>
        <fullName evidence="1">Uncharacterized protein</fullName>
    </submittedName>
</protein>
<dbReference type="Proteomes" id="UP000694426">
    <property type="component" value="Unplaced"/>
</dbReference>
<reference evidence="1" key="1">
    <citation type="submission" date="2025-08" db="UniProtKB">
        <authorList>
            <consortium name="Ensembl"/>
        </authorList>
    </citation>
    <scope>IDENTIFICATION</scope>
</reference>
<organism evidence="1 2">
    <name type="scientific">Anser brachyrhynchus</name>
    <name type="common">Pink-footed goose</name>
    <dbReference type="NCBI Taxonomy" id="132585"/>
    <lineage>
        <taxon>Eukaryota</taxon>
        <taxon>Metazoa</taxon>
        <taxon>Chordata</taxon>
        <taxon>Craniata</taxon>
        <taxon>Vertebrata</taxon>
        <taxon>Euteleostomi</taxon>
        <taxon>Archelosauria</taxon>
        <taxon>Archosauria</taxon>
        <taxon>Dinosauria</taxon>
        <taxon>Saurischia</taxon>
        <taxon>Theropoda</taxon>
        <taxon>Coelurosauria</taxon>
        <taxon>Aves</taxon>
        <taxon>Neognathae</taxon>
        <taxon>Galloanserae</taxon>
        <taxon>Anseriformes</taxon>
        <taxon>Anatidae</taxon>
        <taxon>Anserinae</taxon>
        <taxon>Anser</taxon>
    </lineage>
</organism>
<name>A0A8B9IC08_9AVES</name>
<evidence type="ECO:0000313" key="2">
    <source>
        <dbReference type="Proteomes" id="UP000694426"/>
    </source>
</evidence>
<accession>A0A8B9IC08</accession>
<evidence type="ECO:0000313" key="1">
    <source>
        <dbReference type="Ensembl" id="ENSABRP00000024975.1"/>
    </source>
</evidence>
<keyword evidence="2" id="KW-1185">Reference proteome</keyword>
<dbReference type="Ensembl" id="ENSABRT00000035013.1">
    <property type="protein sequence ID" value="ENSABRP00000024975.1"/>
    <property type="gene ID" value="ENSABRG00000020961.1"/>
</dbReference>
<sequence>ISECFVCEMEAGPGCWVCFWYLRSKENQNQNKIPAVMTQGLKVWKACPSFSLSIRFRSVFCLVCWSRPGGTVVNSEGLRNLAGQDSVAWKLD</sequence>